<dbReference type="Gene3D" id="1.10.287.630">
    <property type="entry name" value="Helix hairpin bin"/>
    <property type="match status" value="1"/>
</dbReference>
<dbReference type="InterPro" id="IPR000595">
    <property type="entry name" value="cNMP-bd_dom"/>
</dbReference>
<keyword evidence="4" id="KW-1185">Reference proteome</keyword>
<dbReference type="CDD" id="cd00038">
    <property type="entry name" value="CAP_ED"/>
    <property type="match status" value="1"/>
</dbReference>
<protein>
    <submittedName>
        <fullName evidence="5">Uncharacterized protein LOC108562508</fullName>
    </submittedName>
</protein>
<dbReference type="Gene3D" id="1.10.287.70">
    <property type="match status" value="1"/>
</dbReference>
<dbReference type="RefSeq" id="XP_017776362.1">
    <property type="nucleotide sequence ID" value="XM_017920873.1"/>
</dbReference>
<dbReference type="InterPro" id="IPR014710">
    <property type="entry name" value="RmlC-like_jellyroll"/>
</dbReference>
<accession>A0ABM1MP62</accession>
<feature type="transmembrane region" description="Helical" evidence="2">
    <location>
        <begin position="309"/>
        <end position="331"/>
    </location>
</feature>
<dbReference type="PANTHER" id="PTHR45638">
    <property type="entry name" value="CYCLIC NUCLEOTIDE-GATED CATION CHANNEL SUBUNIT A"/>
    <property type="match status" value="1"/>
</dbReference>
<keyword evidence="2" id="KW-1133">Transmembrane helix</keyword>
<feature type="transmembrane region" description="Helical" evidence="2">
    <location>
        <begin position="524"/>
        <end position="547"/>
    </location>
</feature>
<dbReference type="Gene3D" id="2.60.120.10">
    <property type="entry name" value="Jelly Rolls"/>
    <property type="match status" value="2"/>
</dbReference>
<proteinExistence type="predicted"/>
<feature type="transmembrane region" description="Helical" evidence="2">
    <location>
        <begin position="337"/>
        <end position="356"/>
    </location>
</feature>
<feature type="transmembrane region" description="Helical" evidence="2">
    <location>
        <begin position="377"/>
        <end position="400"/>
    </location>
</feature>
<dbReference type="GeneID" id="108562508"/>
<keyword evidence="2" id="KW-0812">Transmembrane</keyword>
<dbReference type="SUPFAM" id="SSF51206">
    <property type="entry name" value="cAMP-binding domain-like"/>
    <property type="match status" value="2"/>
</dbReference>
<keyword evidence="1" id="KW-0407">Ion channel</keyword>
<evidence type="ECO:0000313" key="5">
    <source>
        <dbReference type="RefSeq" id="XP_017776362.1"/>
    </source>
</evidence>
<evidence type="ECO:0000256" key="2">
    <source>
        <dbReference type="SAM" id="Phobius"/>
    </source>
</evidence>
<dbReference type="SUPFAM" id="SSF81324">
    <property type="entry name" value="Voltage-gated potassium channels"/>
    <property type="match status" value="1"/>
</dbReference>
<sequence>MKYSNLGSVQNVVGNPTLVIHINCLFWVIHNMLNSPFNSWIDYNTFSNWEIFITCLCLVGGYLFFSYVLGQMARIQATLNHTLMEYQTHTMELKHFMQRENVNRRLQKQILTYFDYVWKRTIGFDGIKPVKLCHDALKEDWIVRYYEPVLEKVPIFEDLSFIAGIAIGIHLLEDYFVDRAIIINFNDIIDKAYIIRAGEVQILNVDKKCVEVLGIGSMFGNLDNVVHIRSMVKVIVVKPVDLLYINSRKMYELLKDAPTIRTRLIRHILLNCLTYVKSDTPVHFNAAAINTDIPVIVPWSYKRTMTSPIVEWCFMLCNYVSILWTFYIIGFEVKSTSYVYLFIFYIIDLTYLLQIVNDLSIKKWVSYGKIYVNKQALLWYLKYRLPLHVACILPFELFYFVQPKIMWKYVGFLRLNRILKLFRIFNFLQKYMAINMILMNLLGIVAGLYLFIHCNACLLYAISCPYRNCDFETWFGKTTIANGKKIKRYNCNNAYICSLHFIASLVSHTCYGRFRPTQAYERSIIAIMAVIDRILLYYFIGQIYIVVKQLSFAMLKFEYNRNELHYFLSYSMVSPRLIHNVIRYFNNLWLYSKGRHIPLFLERMPMHLKMSLKVSIYGHHIFNNPIFLNCHPDFLRQVAGVLEVRVFFSGDTICKQNEINQRMYFIQQGNVDVFESNKFEETKVDELWSLDCFGLMQGLFEFFPHNYSFRATTITTIVTLTLCNWKPMLVFFPASKLEIYDRFCMDYLNQLTEQT</sequence>
<feature type="domain" description="Cyclic nucleotide-binding" evidence="3">
    <location>
        <begin position="626"/>
        <end position="746"/>
    </location>
</feature>
<keyword evidence="2" id="KW-0472">Membrane</keyword>
<feature type="domain" description="Cyclic nucleotide-binding" evidence="3">
    <location>
        <begin position="155"/>
        <end position="271"/>
    </location>
</feature>
<feature type="transmembrane region" description="Helical" evidence="2">
    <location>
        <begin position="12"/>
        <end position="29"/>
    </location>
</feature>
<keyword evidence="1" id="KW-0813">Transport</keyword>
<reference evidence="5" key="1">
    <citation type="submission" date="2025-08" db="UniProtKB">
        <authorList>
            <consortium name="RefSeq"/>
        </authorList>
    </citation>
    <scope>IDENTIFICATION</scope>
    <source>
        <tissue evidence="5">Whole Larva</tissue>
    </source>
</reference>
<dbReference type="Pfam" id="PF00027">
    <property type="entry name" value="cNMP_binding"/>
    <property type="match status" value="1"/>
</dbReference>
<evidence type="ECO:0000313" key="4">
    <source>
        <dbReference type="Proteomes" id="UP000695000"/>
    </source>
</evidence>
<dbReference type="Proteomes" id="UP000695000">
    <property type="component" value="Unplaced"/>
</dbReference>
<dbReference type="SMART" id="SM00100">
    <property type="entry name" value="cNMP"/>
    <property type="match status" value="2"/>
</dbReference>
<feature type="transmembrane region" description="Helical" evidence="2">
    <location>
        <begin position="437"/>
        <end position="462"/>
    </location>
</feature>
<gene>
    <name evidence="5" type="primary">LOC108562508</name>
</gene>
<keyword evidence="1" id="KW-0406">Ion transport</keyword>
<dbReference type="PROSITE" id="PS50042">
    <property type="entry name" value="CNMP_BINDING_3"/>
    <property type="match status" value="2"/>
</dbReference>
<evidence type="ECO:0000259" key="3">
    <source>
        <dbReference type="PROSITE" id="PS50042"/>
    </source>
</evidence>
<feature type="transmembrane region" description="Helical" evidence="2">
    <location>
        <begin position="49"/>
        <end position="69"/>
    </location>
</feature>
<dbReference type="InterPro" id="IPR018490">
    <property type="entry name" value="cNMP-bd_dom_sf"/>
</dbReference>
<evidence type="ECO:0000256" key="1">
    <source>
        <dbReference type="ARBA" id="ARBA00023286"/>
    </source>
</evidence>
<dbReference type="InterPro" id="IPR050866">
    <property type="entry name" value="CNG_cation_channel"/>
</dbReference>
<dbReference type="PANTHER" id="PTHR45638:SF19">
    <property type="entry name" value="CYCLIC NUCLEOTIDE-BINDING DOMAIN-CONTAINING PROTEIN"/>
    <property type="match status" value="1"/>
</dbReference>
<organism evidence="4 5">
    <name type="scientific">Nicrophorus vespilloides</name>
    <name type="common">Boreal carrion beetle</name>
    <dbReference type="NCBI Taxonomy" id="110193"/>
    <lineage>
        <taxon>Eukaryota</taxon>
        <taxon>Metazoa</taxon>
        <taxon>Ecdysozoa</taxon>
        <taxon>Arthropoda</taxon>
        <taxon>Hexapoda</taxon>
        <taxon>Insecta</taxon>
        <taxon>Pterygota</taxon>
        <taxon>Neoptera</taxon>
        <taxon>Endopterygota</taxon>
        <taxon>Coleoptera</taxon>
        <taxon>Polyphaga</taxon>
        <taxon>Staphyliniformia</taxon>
        <taxon>Silphidae</taxon>
        <taxon>Nicrophorinae</taxon>
        <taxon>Nicrophorus</taxon>
    </lineage>
</organism>
<keyword evidence="1" id="KW-1071">Ligand-gated ion channel</keyword>
<name>A0ABM1MP62_NICVS</name>